<name>X1SXV7_9ZZZZ</name>
<sequence length="72" mass="8452">MNKEDICFMSAVDMFDAIRKQELTSQEITETIIERIEKINPIINAYCTPTFDLAREMARKADDKIKKRNKLN</sequence>
<dbReference type="EMBL" id="BARW01001276">
    <property type="protein sequence ID" value="GAI72649.1"/>
    <property type="molecule type" value="Genomic_DNA"/>
</dbReference>
<dbReference type="InterPro" id="IPR036928">
    <property type="entry name" value="AS_sf"/>
</dbReference>
<dbReference type="InterPro" id="IPR052739">
    <property type="entry name" value="FAAH2"/>
</dbReference>
<organism evidence="1">
    <name type="scientific">marine sediment metagenome</name>
    <dbReference type="NCBI Taxonomy" id="412755"/>
    <lineage>
        <taxon>unclassified sequences</taxon>
        <taxon>metagenomes</taxon>
        <taxon>ecological metagenomes</taxon>
    </lineage>
</organism>
<dbReference type="GO" id="GO:0012505">
    <property type="term" value="C:endomembrane system"/>
    <property type="evidence" value="ECO:0007669"/>
    <property type="project" value="TreeGrafter"/>
</dbReference>
<reference evidence="1" key="1">
    <citation type="journal article" date="2014" name="Front. Microbiol.">
        <title>High frequency of phylogenetically diverse reductive dehalogenase-homologous genes in deep subseafloor sedimentary metagenomes.</title>
        <authorList>
            <person name="Kawai M."/>
            <person name="Futagami T."/>
            <person name="Toyoda A."/>
            <person name="Takaki Y."/>
            <person name="Nishi S."/>
            <person name="Hori S."/>
            <person name="Arai W."/>
            <person name="Tsubouchi T."/>
            <person name="Morono Y."/>
            <person name="Uchiyama I."/>
            <person name="Ito T."/>
            <person name="Fujiyama A."/>
            <person name="Inagaki F."/>
            <person name="Takami H."/>
        </authorList>
    </citation>
    <scope>NUCLEOTIDE SEQUENCE</scope>
    <source>
        <strain evidence="1">Expedition CK06-06</strain>
    </source>
</reference>
<dbReference type="Gene3D" id="3.90.1300.10">
    <property type="entry name" value="Amidase signature (AS) domain"/>
    <property type="match status" value="1"/>
</dbReference>
<protein>
    <submittedName>
        <fullName evidence="1">Uncharacterized protein</fullName>
    </submittedName>
</protein>
<comment type="caution">
    <text evidence="1">The sequence shown here is derived from an EMBL/GenBank/DDBJ whole genome shotgun (WGS) entry which is preliminary data.</text>
</comment>
<dbReference type="SUPFAM" id="SSF75304">
    <property type="entry name" value="Amidase signature (AS) enzymes"/>
    <property type="match status" value="1"/>
</dbReference>
<dbReference type="AlphaFoldDB" id="X1SXV7"/>
<accession>X1SXV7</accession>
<dbReference type="PANTHER" id="PTHR43372:SF4">
    <property type="entry name" value="FATTY-ACID AMIDE HYDROLASE 2"/>
    <property type="match status" value="1"/>
</dbReference>
<proteinExistence type="predicted"/>
<dbReference type="PANTHER" id="PTHR43372">
    <property type="entry name" value="FATTY-ACID AMIDE HYDROLASE"/>
    <property type="match status" value="1"/>
</dbReference>
<evidence type="ECO:0000313" key="1">
    <source>
        <dbReference type="EMBL" id="GAI72649.1"/>
    </source>
</evidence>
<gene>
    <name evidence="1" type="ORF">S12H4_04233</name>
</gene>